<evidence type="ECO:0000256" key="2">
    <source>
        <dbReference type="ARBA" id="ARBA00022801"/>
    </source>
</evidence>
<dbReference type="GO" id="GO:0004045">
    <property type="term" value="F:peptidyl-tRNA hydrolase activity"/>
    <property type="evidence" value="ECO:0007669"/>
    <property type="project" value="UniProtKB-EC"/>
</dbReference>
<dbReference type="PANTHER" id="PTHR46194">
    <property type="entry name" value="PEPTIDYL-TRNA HYDROLASE PTRHD1-RELATED"/>
    <property type="match status" value="1"/>
</dbReference>
<comment type="catalytic activity">
    <reaction evidence="3">
        <text>an N-acyl-L-alpha-aminoacyl-tRNA + H2O = an N-acyl-L-amino acid + a tRNA + H(+)</text>
        <dbReference type="Rhea" id="RHEA:54448"/>
        <dbReference type="Rhea" id="RHEA-COMP:10123"/>
        <dbReference type="Rhea" id="RHEA-COMP:13883"/>
        <dbReference type="ChEBI" id="CHEBI:15377"/>
        <dbReference type="ChEBI" id="CHEBI:15378"/>
        <dbReference type="ChEBI" id="CHEBI:59874"/>
        <dbReference type="ChEBI" id="CHEBI:78442"/>
        <dbReference type="ChEBI" id="CHEBI:138191"/>
        <dbReference type="EC" id="3.1.1.29"/>
    </reaction>
</comment>
<evidence type="ECO:0000256" key="3">
    <source>
        <dbReference type="ARBA" id="ARBA00048707"/>
    </source>
</evidence>
<dbReference type="Gene3D" id="3.40.1490.10">
    <property type="entry name" value="Bit1"/>
    <property type="match status" value="1"/>
</dbReference>
<reference evidence="4" key="2">
    <citation type="submission" date="2020-01" db="EMBL/GenBank/DDBJ databases">
        <authorList>
            <person name="Korhonen P.K.K."/>
            <person name="Guangxu M.G."/>
            <person name="Wang T.W."/>
            <person name="Stroehlein A.J.S."/>
            <person name="Young N.D."/>
            <person name="Ang C.-S.A."/>
            <person name="Fernando D.W.F."/>
            <person name="Lu H.L."/>
            <person name="Taylor S.T."/>
            <person name="Ehtesham M.E.M."/>
            <person name="Najaraj S.H.N."/>
            <person name="Harsha G.H.G."/>
            <person name="Madugundu A.M."/>
            <person name="Renuse S.R."/>
            <person name="Holt D.H."/>
            <person name="Pandey A.P."/>
            <person name="Papenfuss A.P."/>
            <person name="Gasser R.B.G."/>
            <person name="Fischer K.F."/>
        </authorList>
    </citation>
    <scope>NUCLEOTIDE SEQUENCE</scope>
    <source>
        <strain evidence="4">SSS_KF_BRIS2020</strain>
    </source>
</reference>
<dbReference type="EC" id="3.1.1.29" evidence="1"/>
<dbReference type="Proteomes" id="UP000070412">
    <property type="component" value="Unassembled WGS sequence"/>
</dbReference>
<dbReference type="PROSITE" id="PS51257">
    <property type="entry name" value="PROKAR_LIPOPROTEIN"/>
    <property type="match status" value="1"/>
</dbReference>
<reference evidence="5" key="3">
    <citation type="submission" date="2022-06" db="UniProtKB">
        <authorList>
            <consortium name="EnsemblMetazoa"/>
        </authorList>
    </citation>
    <scope>IDENTIFICATION</scope>
</reference>
<protein>
    <recommendedName>
        <fullName evidence="1">peptidyl-tRNA hydrolase</fullName>
        <ecNumber evidence="1">3.1.1.29</ecNumber>
    </recommendedName>
</protein>
<dbReference type="InterPro" id="IPR002833">
    <property type="entry name" value="PTH2"/>
</dbReference>
<dbReference type="SUPFAM" id="SSF102462">
    <property type="entry name" value="Peptidyl-tRNA hydrolase II"/>
    <property type="match status" value="1"/>
</dbReference>
<dbReference type="OrthoDB" id="201213at2759"/>
<keyword evidence="6" id="KW-1185">Reference proteome</keyword>
<dbReference type="InterPro" id="IPR042237">
    <property type="entry name" value="PTRHD1"/>
</dbReference>
<accession>A0A834VGQ2</accession>
<evidence type="ECO:0000256" key="1">
    <source>
        <dbReference type="ARBA" id="ARBA00013260"/>
    </source>
</evidence>
<dbReference type="AlphaFoldDB" id="A0A834VGQ2"/>
<gene>
    <name evidence="4" type="ORF">SSS_3530</name>
</gene>
<dbReference type="EMBL" id="WVUK01000053">
    <property type="protein sequence ID" value="KAF7494549.1"/>
    <property type="molecule type" value="Genomic_DNA"/>
</dbReference>
<reference evidence="6" key="1">
    <citation type="journal article" date="2020" name="PLoS Negl. Trop. Dis.">
        <title>High-quality nuclear genome for Sarcoptes scabiei-A critical resource for a neglected parasite.</title>
        <authorList>
            <person name="Korhonen P.K."/>
            <person name="Gasser R.B."/>
            <person name="Ma G."/>
            <person name="Wang T."/>
            <person name="Stroehlein A.J."/>
            <person name="Young N.D."/>
            <person name="Ang C.S."/>
            <person name="Fernando D.D."/>
            <person name="Lu H.C."/>
            <person name="Taylor S."/>
            <person name="Reynolds S.L."/>
            <person name="Mofiz E."/>
            <person name="Najaraj S.H."/>
            <person name="Gowda H."/>
            <person name="Madugundu A."/>
            <person name="Renuse S."/>
            <person name="Holt D."/>
            <person name="Pandey A."/>
            <person name="Papenfuss A.T."/>
            <person name="Fischer K."/>
        </authorList>
    </citation>
    <scope>NUCLEOTIDE SEQUENCE [LARGE SCALE GENOMIC DNA]</scope>
</reference>
<organism evidence="4">
    <name type="scientific">Sarcoptes scabiei</name>
    <name type="common">Itch mite</name>
    <name type="synonym">Acarus scabiei</name>
    <dbReference type="NCBI Taxonomy" id="52283"/>
    <lineage>
        <taxon>Eukaryota</taxon>
        <taxon>Metazoa</taxon>
        <taxon>Ecdysozoa</taxon>
        <taxon>Arthropoda</taxon>
        <taxon>Chelicerata</taxon>
        <taxon>Arachnida</taxon>
        <taxon>Acari</taxon>
        <taxon>Acariformes</taxon>
        <taxon>Sarcoptiformes</taxon>
        <taxon>Astigmata</taxon>
        <taxon>Psoroptidia</taxon>
        <taxon>Sarcoptoidea</taxon>
        <taxon>Sarcoptidae</taxon>
        <taxon>Sarcoptinae</taxon>
        <taxon>Sarcoptes</taxon>
    </lineage>
</organism>
<dbReference type="PANTHER" id="PTHR46194:SF1">
    <property type="entry name" value="PEPTIDYL-TRNA HYDROLASE PTRHD1-RELATED"/>
    <property type="match status" value="1"/>
</dbReference>
<dbReference type="Pfam" id="PF01981">
    <property type="entry name" value="PTH2"/>
    <property type="match status" value="1"/>
</dbReference>
<evidence type="ECO:0000313" key="6">
    <source>
        <dbReference type="Proteomes" id="UP000070412"/>
    </source>
</evidence>
<keyword evidence="2 4" id="KW-0378">Hydrolase</keyword>
<name>A0A834VGQ2_SARSC</name>
<dbReference type="InterPro" id="IPR023476">
    <property type="entry name" value="Pep_tRNA_hydro_II_dom_sf"/>
</dbReference>
<evidence type="ECO:0000313" key="5">
    <source>
        <dbReference type="EnsemblMetazoa" id="KAF7494549.1"/>
    </source>
</evidence>
<dbReference type="EnsemblMetazoa" id="SSS_3530s_mrna">
    <property type="protein sequence ID" value="KAF7494549.1"/>
    <property type="gene ID" value="SSS_3530"/>
</dbReference>
<sequence length="123" mass="14149">MRSLLTKLMALDLVQYVIVRGDLNWPTGALIGQGCHASVAAIYKYLNESTTQEYLQNLDRMTKLVLRADSETEILKIQEILQKNNIKHHTWIEQPENIISALATIPMQREILKPLLKGYKLFK</sequence>
<proteinExistence type="predicted"/>
<evidence type="ECO:0000313" key="4">
    <source>
        <dbReference type="EMBL" id="KAF7494549.1"/>
    </source>
</evidence>